<gene>
    <name evidence="7" type="ORF">PV08_02753</name>
</gene>
<dbReference type="OrthoDB" id="415825at2759"/>
<dbReference type="Proteomes" id="UP000053328">
    <property type="component" value="Unassembled WGS sequence"/>
</dbReference>
<keyword evidence="8" id="KW-1185">Reference proteome</keyword>
<organism evidence="7 8">
    <name type="scientific">Exophiala spinifera</name>
    <dbReference type="NCBI Taxonomy" id="91928"/>
    <lineage>
        <taxon>Eukaryota</taxon>
        <taxon>Fungi</taxon>
        <taxon>Dikarya</taxon>
        <taxon>Ascomycota</taxon>
        <taxon>Pezizomycotina</taxon>
        <taxon>Eurotiomycetes</taxon>
        <taxon>Chaetothyriomycetidae</taxon>
        <taxon>Chaetothyriales</taxon>
        <taxon>Herpotrichiellaceae</taxon>
        <taxon>Exophiala</taxon>
    </lineage>
</organism>
<dbReference type="RefSeq" id="XP_016238681.1">
    <property type="nucleotide sequence ID" value="XM_016377111.1"/>
</dbReference>
<dbReference type="PROSITE" id="PS00862">
    <property type="entry name" value="OX2_COVAL_FAD"/>
    <property type="match status" value="1"/>
</dbReference>
<keyword evidence="5" id="KW-0560">Oxidoreductase</keyword>
<dbReference type="EMBL" id="KN847493">
    <property type="protein sequence ID" value="KIW18465.1"/>
    <property type="molecule type" value="Genomic_DNA"/>
</dbReference>
<proteinExistence type="inferred from homology"/>
<dbReference type="InterPro" id="IPR006093">
    <property type="entry name" value="Oxy_OxRdtase_FAD_BS"/>
</dbReference>
<dbReference type="InterPro" id="IPR016169">
    <property type="entry name" value="FAD-bd_PCMH_sub2"/>
</dbReference>
<dbReference type="Gene3D" id="3.30.465.10">
    <property type="match status" value="1"/>
</dbReference>
<evidence type="ECO:0000256" key="5">
    <source>
        <dbReference type="ARBA" id="ARBA00023002"/>
    </source>
</evidence>
<evidence type="ECO:0000256" key="1">
    <source>
        <dbReference type="ARBA" id="ARBA00001974"/>
    </source>
</evidence>
<dbReference type="InterPro" id="IPR036318">
    <property type="entry name" value="FAD-bd_PCMH-like_sf"/>
</dbReference>
<comment type="cofactor">
    <cofactor evidence="1">
        <name>FAD</name>
        <dbReference type="ChEBI" id="CHEBI:57692"/>
    </cofactor>
</comment>
<comment type="similarity">
    <text evidence="2">Belongs to the oxygen-dependent FAD-linked oxidoreductase family.</text>
</comment>
<evidence type="ECO:0000313" key="8">
    <source>
        <dbReference type="Proteomes" id="UP000053328"/>
    </source>
</evidence>
<dbReference type="GO" id="GO:0016491">
    <property type="term" value="F:oxidoreductase activity"/>
    <property type="evidence" value="ECO:0007669"/>
    <property type="project" value="UniProtKB-KW"/>
</dbReference>
<dbReference type="GO" id="GO:0071949">
    <property type="term" value="F:FAD binding"/>
    <property type="evidence" value="ECO:0007669"/>
    <property type="project" value="InterPro"/>
</dbReference>
<keyword evidence="4" id="KW-0274">FAD</keyword>
<dbReference type="InterPro" id="IPR016167">
    <property type="entry name" value="FAD-bd_PCMH_sub1"/>
</dbReference>
<dbReference type="PANTHER" id="PTHR42973">
    <property type="entry name" value="BINDING OXIDOREDUCTASE, PUTATIVE (AFU_ORTHOLOGUE AFUA_1G17690)-RELATED"/>
    <property type="match status" value="1"/>
</dbReference>
<dbReference type="STRING" id="91928.A0A0D2BIS1"/>
<dbReference type="HOGENOM" id="CLU_018354_9_1_1"/>
<evidence type="ECO:0000256" key="4">
    <source>
        <dbReference type="ARBA" id="ARBA00022827"/>
    </source>
</evidence>
<dbReference type="Gene3D" id="3.40.462.20">
    <property type="match status" value="1"/>
</dbReference>
<dbReference type="InterPro" id="IPR050416">
    <property type="entry name" value="FAD-linked_Oxidoreductase"/>
</dbReference>
<dbReference type="AlphaFoldDB" id="A0A0D2BIS1"/>
<evidence type="ECO:0000259" key="6">
    <source>
        <dbReference type="PROSITE" id="PS51387"/>
    </source>
</evidence>
<sequence length="452" mass="50046">MELSCATFAKGDPEYEAVRSKVVWNGHKPERYPDIIVQPKDTEDVIAVVKYAWQKGMKIGIRSGGHSWTASFLRDGGMLIDVSRLNDITVDPDAGTATVGPGTFGGSLNARLKEHGYMFPGGHCPTVGLGGYLLQGGFGWNSRLYGMGCENVLAVDVVLPDGTLVHADENEHSDLYWAARGAGHGFFGVITRFRLRCHPLPRAIMNSCFWVSTDHLNELISSLDGAKDSFPRHLEVSMFIGHDQQGFPGLSALVRADALAATRAEARSALETVHRLPVLSNSLKAEIFRDGDLDVLLDTVGGVLEVGHPEIVADNTWMNAPIRTVLPQLREMIAALGPAPSHLYFLYWNRKEHKLPDMAFSLEGNVYITYFAYYTDPAEHEEWAKIIAEGIASVADVGVGSQLSDENLLKRPARFMAAENFKRLETIRRKYDPTRRFHGFMGLAEEYKRLEA</sequence>
<dbReference type="Pfam" id="PF01565">
    <property type="entry name" value="FAD_binding_4"/>
    <property type="match status" value="1"/>
</dbReference>
<evidence type="ECO:0000256" key="2">
    <source>
        <dbReference type="ARBA" id="ARBA00005466"/>
    </source>
</evidence>
<dbReference type="SUPFAM" id="SSF56176">
    <property type="entry name" value="FAD-binding/transporter-associated domain-like"/>
    <property type="match status" value="1"/>
</dbReference>
<dbReference type="Gene3D" id="3.30.43.10">
    <property type="entry name" value="Uridine Diphospho-n-acetylenolpyruvylglucosamine Reductase, domain 2"/>
    <property type="match status" value="1"/>
</dbReference>
<dbReference type="VEuPathDB" id="FungiDB:PV08_02753"/>
<dbReference type="InterPro" id="IPR006094">
    <property type="entry name" value="Oxid_FAD_bind_N"/>
</dbReference>
<protein>
    <recommendedName>
        <fullName evidence="6">FAD-binding PCMH-type domain-containing protein</fullName>
    </recommendedName>
</protein>
<accession>A0A0D2BIS1</accession>
<dbReference type="PANTHER" id="PTHR42973:SF39">
    <property type="entry name" value="FAD-BINDING PCMH-TYPE DOMAIN-CONTAINING PROTEIN"/>
    <property type="match status" value="1"/>
</dbReference>
<evidence type="ECO:0000313" key="7">
    <source>
        <dbReference type="EMBL" id="KIW18465.1"/>
    </source>
</evidence>
<dbReference type="GeneID" id="27329836"/>
<name>A0A0D2BIS1_9EURO</name>
<dbReference type="PROSITE" id="PS51387">
    <property type="entry name" value="FAD_PCMH"/>
    <property type="match status" value="1"/>
</dbReference>
<reference evidence="7 8" key="1">
    <citation type="submission" date="2015-01" db="EMBL/GenBank/DDBJ databases">
        <title>The Genome Sequence of Exophiala spinifera CBS89968.</title>
        <authorList>
            <consortium name="The Broad Institute Genomics Platform"/>
            <person name="Cuomo C."/>
            <person name="de Hoog S."/>
            <person name="Gorbushina A."/>
            <person name="Stielow B."/>
            <person name="Teixiera M."/>
            <person name="Abouelleil A."/>
            <person name="Chapman S.B."/>
            <person name="Priest M."/>
            <person name="Young S.K."/>
            <person name="Wortman J."/>
            <person name="Nusbaum C."/>
            <person name="Birren B."/>
        </authorList>
    </citation>
    <scope>NUCLEOTIDE SEQUENCE [LARGE SCALE GENOMIC DNA]</scope>
    <source>
        <strain evidence="7 8">CBS 89968</strain>
    </source>
</reference>
<feature type="domain" description="FAD-binding PCMH-type" evidence="6">
    <location>
        <begin position="29"/>
        <end position="200"/>
    </location>
</feature>
<keyword evidence="3" id="KW-0285">Flavoprotein</keyword>
<evidence type="ECO:0000256" key="3">
    <source>
        <dbReference type="ARBA" id="ARBA00022630"/>
    </source>
</evidence>
<dbReference type="InterPro" id="IPR016166">
    <property type="entry name" value="FAD-bd_PCMH"/>
</dbReference>